<name>A0A1C2MTB7_ACIPI</name>
<dbReference type="InterPro" id="IPR009367">
    <property type="entry name" value="Elm1-like"/>
</dbReference>
<gene>
    <name evidence="1" type="ORF">JDA50_10695</name>
</gene>
<dbReference type="Proteomes" id="UP000660083">
    <property type="component" value="Unassembled WGS sequence"/>
</dbReference>
<comment type="caution">
    <text evidence="1">The sequence shown here is derived from an EMBL/GenBank/DDBJ whole genome shotgun (WGS) entry which is preliminary data.</text>
</comment>
<sequence length="347" mass="39594">MTQQKDFILALTDGKPGHETQTQGMIQLLNQQKNYQVEWIQLNLPKKWLYRVLKFLSNFSINTHWLCYFLDMKTIKSLEQKQVAYIVSAGGNTLLANLLLKQHLRNNQAIKNLVASSLRGIRADLFDVVFTIHDQQATLPHYFYYPVAPNKMCALPLTRDQAREHLGIHSAELVIAVLIGANTKTVKIGDAVQWATVLQQIRLQYPTARLLVTTSRRTSVNFEKELQELTEQYDIFQANDLLTWVAQGQSCDIKDYIKAADWILASPDSTSMVAEVIMSGSKLLVLYDEVAVQDVAIKQQLNSLAQKRWLYLLNFLDAHQIVEAVQKLKVQDHTGEMTRKLNNILGK</sequence>
<reference evidence="1" key="1">
    <citation type="submission" date="2020-12" db="EMBL/GenBank/DDBJ databases">
        <authorList>
            <person name="Chopjitt P."/>
        </authorList>
    </citation>
    <scope>NUCLEOTIDE SEQUENCE</scope>
    <source>
        <strain evidence="1">AP1</strain>
    </source>
</reference>
<dbReference type="Pfam" id="PF06258">
    <property type="entry name" value="Mito_fiss_Elm1"/>
    <property type="match status" value="1"/>
</dbReference>
<dbReference type="RefSeq" id="WP_002116052.1">
    <property type="nucleotide sequence ID" value="NZ_AMST01000041.1"/>
</dbReference>
<evidence type="ECO:0000313" key="2">
    <source>
        <dbReference type="Proteomes" id="UP000660083"/>
    </source>
</evidence>
<accession>K9CQD8</accession>
<protein>
    <submittedName>
        <fullName evidence="1">Mitochondrial fission ELM1 family protein</fullName>
    </submittedName>
</protein>
<proteinExistence type="predicted"/>
<organism evidence="1 2">
    <name type="scientific">Acinetobacter pittii</name>
    <name type="common">Acinetobacter genomosp. 3</name>
    <dbReference type="NCBI Taxonomy" id="48296"/>
    <lineage>
        <taxon>Bacteria</taxon>
        <taxon>Pseudomonadati</taxon>
        <taxon>Pseudomonadota</taxon>
        <taxon>Gammaproteobacteria</taxon>
        <taxon>Moraxellales</taxon>
        <taxon>Moraxellaceae</taxon>
        <taxon>Acinetobacter</taxon>
        <taxon>Acinetobacter calcoaceticus/baumannii complex</taxon>
    </lineage>
</organism>
<accession>A0A1C2MTB7</accession>
<dbReference type="AlphaFoldDB" id="A0A1C2MTB7"/>
<dbReference type="EMBL" id="JAEFCT010000008">
    <property type="protein sequence ID" value="MBK1444895.1"/>
    <property type="molecule type" value="Genomic_DNA"/>
</dbReference>
<evidence type="ECO:0000313" key="1">
    <source>
        <dbReference type="EMBL" id="MBK1444895.1"/>
    </source>
</evidence>